<gene>
    <name evidence="8" type="ORF">S01H4_57624</name>
</gene>
<evidence type="ECO:0000256" key="2">
    <source>
        <dbReference type="ARBA" id="ARBA00022603"/>
    </source>
</evidence>
<dbReference type="PANTHER" id="PTHR45833">
    <property type="entry name" value="METHIONINE SYNTHASE"/>
    <property type="match status" value="1"/>
</dbReference>
<sequence>MSHRVPEGSNGLEPLTLTPELNFVNVGERTNVTGSAVFRRLIQADDFEAAVEVARQQIKNGAQIIDINMDEGLLDGVAVMTRFLHQIASEPDIAR</sequence>
<organism evidence="8">
    <name type="scientific">marine sediment metagenome</name>
    <dbReference type="NCBI Taxonomy" id="412755"/>
    <lineage>
        <taxon>unclassified sequences</taxon>
        <taxon>metagenomes</taxon>
        <taxon>ecological metagenomes</taxon>
    </lineage>
</organism>
<evidence type="ECO:0000259" key="7">
    <source>
        <dbReference type="PROSITE" id="PS50972"/>
    </source>
</evidence>
<evidence type="ECO:0000313" key="8">
    <source>
        <dbReference type="EMBL" id="GAH08656.1"/>
    </source>
</evidence>
<evidence type="ECO:0000256" key="4">
    <source>
        <dbReference type="ARBA" id="ARBA00022679"/>
    </source>
</evidence>
<evidence type="ECO:0000256" key="3">
    <source>
        <dbReference type="ARBA" id="ARBA00022628"/>
    </source>
</evidence>
<dbReference type="GO" id="GO:0046872">
    <property type="term" value="F:metal ion binding"/>
    <property type="evidence" value="ECO:0007669"/>
    <property type="project" value="UniProtKB-KW"/>
</dbReference>
<evidence type="ECO:0000256" key="5">
    <source>
        <dbReference type="ARBA" id="ARBA00022723"/>
    </source>
</evidence>
<keyword evidence="3" id="KW-0846">Cobalamin</keyword>
<reference evidence="8" key="1">
    <citation type="journal article" date="2014" name="Front. Microbiol.">
        <title>High frequency of phylogenetically diverse reductive dehalogenase-homologous genes in deep subseafloor sedimentary metagenomes.</title>
        <authorList>
            <person name="Kawai M."/>
            <person name="Futagami T."/>
            <person name="Toyoda A."/>
            <person name="Takaki Y."/>
            <person name="Nishi S."/>
            <person name="Hori S."/>
            <person name="Arai W."/>
            <person name="Tsubouchi T."/>
            <person name="Morono Y."/>
            <person name="Uchiyama I."/>
            <person name="Ito T."/>
            <person name="Fujiyama A."/>
            <person name="Inagaki F."/>
            <person name="Takami H."/>
        </authorList>
    </citation>
    <scope>NUCLEOTIDE SEQUENCE</scope>
    <source>
        <strain evidence="8">Expedition CK06-06</strain>
    </source>
</reference>
<dbReference type="GO" id="GO:0008705">
    <property type="term" value="F:methionine synthase activity"/>
    <property type="evidence" value="ECO:0007669"/>
    <property type="project" value="TreeGrafter"/>
</dbReference>
<feature type="non-terminal residue" evidence="8">
    <location>
        <position position="95"/>
    </location>
</feature>
<dbReference type="AlphaFoldDB" id="X1CJT5"/>
<dbReference type="Gene3D" id="3.20.20.20">
    <property type="entry name" value="Dihydropteroate synthase-like"/>
    <property type="match status" value="1"/>
</dbReference>
<dbReference type="PROSITE" id="PS50972">
    <property type="entry name" value="PTERIN_BINDING"/>
    <property type="match status" value="1"/>
</dbReference>
<dbReference type="EMBL" id="BART01033560">
    <property type="protein sequence ID" value="GAH08656.1"/>
    <property type="molecule type" value="Genomic_DNA"/>
</dbReference>
<dbReference type="InterPro" id="IPR050554">
    <property type="entry name" value="Met_Synthase/Corrinoid"/>
</dbReference>
<dbReference type="GO" id="GO:0005829">
    <property type="term" value="C:cytosol"/>
    <property type="evidence" value="ECO:0007669"/>
    <property type="project" value="TreeGrafter"/>
</dbReference>
<dbReference type="PANTHER" id="PTHR45833:SF1">
    <property type="entry name" value="METHIONINE SYNTHASE"/>
    <property type="match status" value="1"/>
</dbReference>
<keyword evidence="5" id="KW-0479">Metal-binding</keyword>
<keyword evidence="6" id="KW-0170">Cobalt</keyword>
<evidence type="ECO:0000256" key="1">
    <source>
        <dbReference type="ARBA" id="ARBA00010398"/>
    </source>
</evidence>
<dbReference type="GO" id="GO:0046653">
    <property type="term" value="P:tetrahydrofolate metabolic process"/>
    <property type="evidence" value="ECO:0007669"/>
    <property type="project" value="TreeGrafter"/>
</dbReference>
<dbReference type="InterPro" id="IPR011005">
    <property type="entry name" value="Dihydropteroate_synth-like_sf"/>
</dbReference>
<feature type="domain" description="Pterin-binding" evidence="7">
    <location>
        <begin position="23"/>
        <end position="95"/>
    </location>
</feature>
<comment type="similarity">
    <text evidence="1">Belongs to the vitamin-B12 dependent methionine synthase family.</text>
</comment>
<protein>
    <recommendedName>
        <fullName evidence="7">Pterin-binding domain-containing protein</fullName>
    </recommendedName>
</protein>
<proteinExistence type="inferred from homology"/>
<dbReference type="SUPFAM" id="SSF51717">
    <property type="entry name" value="Dihydropteroate synthetase-like"/>
    <property type="match status" value="1"/>
</dbReference>
<dbReference type="GO" id="GO:0031419">
    <property type="term" value="F:cobalamin binding"/>
    <property type="evidence" value="ECO:0007669"/>
    <property type="project" value="UniProtKB-KW"/>
</dbReference>
<dbReference type="Pfam" id="PF00809">
    <property type="entry name" value="Pterin_bind"/>
    <property type="match status" value="1"/>
</dbReference>
<keyword evidence="2" id="KW-0489">Methyltransferase</keyword>
<name>X1CJT5_9ZZZZ</name>
<keyword evidence="4" id="KW-0808">Transferase</keyword>
<evidence type="ECO:0000256" key="6">
    <source>
        <dbReference type="ARBA" id="ARBA00023285"/>
    </source>
</evidence>
<dbReference type="GO" id="GO:0050667">
    <property type="term" value="P:homocysteine metabolic process"/>
    <property type="evidence" value="ECO:0007669"/>
    <property type="project" value="TreeGrafter"/>
</dbReference>
<comment type="caution">
    <text evidence="8">The sequence shown here is derived from an EMBL/GenBank/DDBJ whole genome shotgun (WGS) entry which is preliminary data.</text>
</comment>
<dbReference type="InterPro" id="IPR000489">
    <property type="entry name" value="Pterin-binding_dom"/>
</dbReference>
<accession>X1CJT5</accession>
<dbReference type="GO" id="GO:0032259">
    <property type="term" value="P:methylation"/>
    <property type="evidence" value="ECO:0007669"/>
    <property type="project" value="UniProtKB-KW"/>
</dbReference>